<dbReference type="Gene3D" id="2.60.40.10">
    <property type="entry name" value="Immunoglobulins"/>
    <property type="match status" value="3"/>
</dbReference>
<evidence type="ECO:0000313" key="5">
    <source>
        <dbReference type="Proteomes" id="UP001628193"/>
    </source>
</evidence>
<dbReference type="InterPro" id="IPR008964">
    <property type="entry name" value="Invasin/intimin_cell_adhesion"/>
</dbReference>
<dbReference type="NCBIfam" id="NF041770">
    <property type="entry name" value="CFI_box_CTERM"/>
    <property type="match status" value="1"/>
</dbReference>
<keyword evidence="2" id="KW-0812">Transmembrane</keyword>
<accession>A0ABQ0C6L3</accession>
<feature type="domain" description="Big-1" evidence="3">
    <location>
        <begin position="333"/>
        <end position="436"/>
    </location>
</feature>
<protein>
    <recommendedName>
        <fullName evidence="3">Big-1 domain-containing protein</fullName>
    </recommendedName>
</protein>
<evidence type="ECO:0000313" key="4">
    <source>
        <dbReference type="EMBL" id="GAB0056530.1"/>
    </source>
</evidence>
<organism evidence="4 5">
    <name type="scientific">Candidatus Magnetaquiglobus chichijimensis</name>
    <dbReference type="NCBI Taxonomy" id="3141448"/>
    <lineage>
        <taxon>Bacteria</taxon>
        <taxon>Pseudomonadati</taxon>
        <taxon>Pseudomonadota</taxon>
        <taxon>Magnetococcia</taxon>
        <taxon>Magnetococcales</taxon>
        <taxon>Candidatus Magnetaquicoccaceae</taxon>
        <taxon>Candidatus Magnetaquiglobus</taxon>
    </lineage>
</organism>
<evidence type="ECO:0000256" key="2">
    <source>
        <dbReference type="SAM" id="Phobius"/>
    </source>
</evidence>
<comment type="caution">
    <text evidence="4">The sequence shown here is derived from an EMBL/GenBank/DDBJ whole genome shotgun (WGS) entry which is preliminary data.</text>
</comment>
<keyword evidence="2" id="KW-0472">Membrane</keyword>
<feature type="domain" description="Big-1" evidence="3">
    <location>
        <begin position="647"/>
        <end position="747"/>
    </location>
</feature>
<dbReference type="Proteomes" id="UP001628193">
    <property type="component" value="Unassembled WGS sequence"/>
</dbReference>
<feature type="transmembrane region" description="Helical" evidence="2">
    <location>
        <begin position="2201"/>
        <end position="2227"/>
    </location>
</feature>
<dbReference type="EMBL" id="BAAFGK010000002">
    <property type="protein sequence ID" value="GAB0056530.1"/>
    <property type="molecule type" value="Genomic_DNA"/>
</dbReference>
<dbReference type="SUPFAM" id="SSF49373">
    <property type="entry name" value="Invasin/intimin cell-adhesion fragments"/>
    <property type="match status" value="3"/>
</dbReference>
<dbReference type="InterPro" id="IPR003344">
    <property type="entry name" value="Big_1_dom"/>
</dbReference>
<proteinExistence type="inferred from homology"/>
<evidence type="ECO:0000256" key="1">
    <source>
        <dbReference type="ARBA" id="ARBA00010116"/>
    </source>
</evidence>
<reference evidence="4 5" key="1">
    <citation type="submission" date="2024-09" db="EMBL/GenBank/DDBJ databases">
        <title>Draft genome sequence of Candidatus Magnetaquicoccaceae bacterium FCR-1.</title>
        <authorList>
            <person name="Shimoshige H."/>
            <person name="Shimamura S."/>
            <person name="Taoka A."/>
            <person name="Kobayashi H."/>
            <person name="Maekawa T."/>
        </authorList>
    </citation>
    <scope>NUCLEOTIDE SEQUENCE [LARGE SCALE GENOMIC DNA]</scope>
    <source>
        <strain evidence="4 5">FCR-1</strain>
    </source>
</reference>
<comment type="similarity">
    <text evidence="1">Belongs to the intimin/invasin family.</text>
</comment>
<evidence type="ECO:0000259" key="3">
    <source>
        <dbReference type="PROSITE" id="PS51127"/>
    </source>
</evidence>
<keyword evidence="2" id="KW-1133">Transmembrane helix</keyword>
<dbReference type="Pfam" id="PF02369">
    <property type="entry name" value="Big_1"/>
    <property type="match status" value="3"/>
</dbReference>
<dbReference type="InterPro" id="IPR049886">
    <property type="entry name" value="CFI_box_CTERM_dom"/>
</dbReference>
<feature type="domain" description="Big-1" evidence="3">
    <location>
        <begin position="958"/>
        <end position="1058"/>
    </location>
</feature>
<dbReference type="InterPro" id="IPR013783">
    <property type="entry name" value="Ig-like_fold"/>
</dbReference>
<sequence length="2240" mass="223671">MFPWLHTMQEGRIRHGLIAVFRAFIVAVLMLFSGQVWAATGGQLLVTSSTDTAAPGSFVDVTVAVSANADGTTKINTAGVIVQWDHRIFALDAGSVGTSGDNDPHKTKYLEAYTDNEGVDRTRLINNENSRITMIANTGGTDSMVSGISEQSVSGETLFGVSNQAFINYTRLTSMYQANAVINNYKIMTLRLVVKSGATAGSSSIKAWFKAVSDNKSSTVSSYTEGTAPVTVVLPTMDADTNGTTRTGTVNTAVSPVLGVYLHTIDTPNANVDVTFTADAGGNFAGGTAVGGKSTITVKSGSNGIATAPAFTLPQTAGVYTVTASATGYTSKTFTLTATAGAAASLAADSGTGQSGTVDTNLANPFGVIAKDAYNNVVSGATVTFAVAGGGGSLSSTTANTNSSGIATSTLKLGQTAGVNSVTASVAGVANPVTFTATGNAGAATQVVLGASSSTVSATSANQVTLTGTLKDSFGNTVTSDNTTVVTFVLDSTSYGTLTSATATAGSGVATTTLNTVAQPQGTTSLVISVDASTPTILASSVTNLPITLAYNVMTKNAAGDTQTGTVNTALTNAMSVTLTTGGAAITTQQEVTFTASAGKFANGTDTTKVTTVNGVATATTFTLGTTAGTQTITVSASGFPSVTFTQTANAGAAASLAADSGTGQSGTVDTNLANPFGVIAKDAYNNVVSGATVTFAVAGGGGSLSSTTANTNSSGIATSTLKLGQTAGVNSVTASVAGVANPVTFTATGNAGAATQVVLGASSSTVSATSANQVTLTGTLKDSFGNTVTSDNTTVVTFVLDSTSYGTLTSATATAGSGVATTTLNTVAQPQGTTSLVISVDASTPTILASSVTNLPITLAYNVMTKNAAGDTQTGTVNTALTNAMSVTLTTGGAAITTQQEVTFTASAGKFANGTDTTKVTTVNGVATATTFTLGTTAGTQTITVSASGFPSVTFTQTANAGAAASLAADSGTGQSGTVDTNLANPFGVIAKDAYNNVVSGATVTFAVAGGGGSLSSTTANTNSSGIATSTLKLGRTAGVNSVTASVAGVANPVTFTATGTHATPTKLIIGLSSTQSGAGSAALTMSAVNQNTVHVSGTLKDQFDNVATSATNAVTFSLDATTYGTLTTTTAVTPTNGVAMTTLTTVAQDVSSTATRTIDVNGAATGLAVTKATLTLAPFSVNPNSATLVIGDTRLFEVVGTSSTTPSWANSNTTAGSLSAASGNSSTYTALAATGATPATLTVTGNVGGTQVAPTASVTIYAPVATSKSTASALLVSKTDNSLIITGGNGSYTCTSSDTAVATVAAQATNSICAITTLKTGTFTVTVKDTATYNGKTGAGADRTENAVTTATIEVVDPITVTGLPGKILYLDTVTTTGGRNTAKLVPVGGGSGATYSFTSADAAKVSVDSAGNVTGLGVTDGVKVTIKSNKYTEIATDVTVIVKSALSFKDTAATEIDVTKAQTTTSGGAALRFAVSGGAGNLSVTVKGPWYGTSSETLTATNGVYTFNAPTTGAFAGVYTVTVTDPDSGWIKEMTVNVPYKVAISARAMLSSDLNQSVSVTGGKLGDQFKLTVVDGAGVADTTVKIAGLLATKGQGTATNSLTATAVAGTGTEPASAAIVPASGLTKVTSFKVKAVALVENVESTVAWATATSESAAIVPVSSYTLTVTDGSNVALNGATIALRDKTTLKTEFNMDWVNQTTGTDGKATFSLPVGGKYAFDVTPANATTHLTNSITLESTQTTGTVVLRAIGKPIKFRGALSGETAATLTDISVSVLDSTGKRVFGTAAVAAGVANTTYSYVVSVDSATLTPDRLVIAAKDMVSDVRSVKTVDLTSANGFTVTCVDGLGATQTLETMSACLAVSGNTWQVNVAAIQLKSPPTVGVVTGDTSKLVVGSTTFALPTTGGVQETLDSTLSGTGVQTASLVTAVPTFIAISDKTDTPEFKDIALTTSESAVIKEVGIAIPANAFKSADVANVVTKVNAVKLDNAATDALTGGEVLEIKMFASDKSGNVLSTASGNTIIDSSVGIPIEVPVSKKVVEQKMVAGESICDAAVKARMESGYVFKIANTLADLNAGTKVESLPFTFNCNNGGTPSITVKMPHFSVGAPATVSTSGGGGGGGGGCFIATAAYGSYEEPHVQLLREFRDRYLLTNALGGWFVEQYYNHSPVAADWLREHDAVKPVVRVLLLPLIGMSWLLLTGSMPAALGLMLLIAVPVALVGWRRRSLVKVSGGLV</sequence>
<dbReference type="PROSITE" id="PS51127">
    <property type="entry name" value="BIG1"/>
    <property type="match status" value="3"/>
</dbReference>
<gene>
    <name evidence="4" type="ORF">SIID45300_00838</name>
</gene>
<dbReference type="SMART" id="SM00634">
    <property type="entry name" value="BID_1"/>
    <property type="match status" value="3"/>
</dbReference>
<keyword evidence="5" id="KW-1185">Reference proteome</keyword>
<name>A0ABQ0C6L3_9PROT</name>